<evidence type="ECO:0000259" key="1">
    <source>
        <dbReference type="Pfam" id="PF00149"/>
    </source>
</evidence>
<sequence length="244" mass="28149">MKRILVIGDIHGGLRALEQVFVRANVTNEDRLIFLGDYVDGWSESSKIIQFLIELSAQQECIFIRGNHDAWTEDWMSSGNAPDVWLCNGGKSTVESYSDYSLEDLKKHLAFFQEMKNYYVDEENRLFIHAGYSSMHGPEKEVYSSNYHWDRTLWETAVAMDKKISKNSELYPKRLLLYHEIFIGHTPTLHVGIKIPLNKANIWNIDTGAAFTGAVSIMDVETKEFWQSDPLPFLYPMEKGRNVD</sequence>
<evidence type="ECO:0000313" key="3">
    <source>
        <dbReference type="Proteomes" id="UP000267524"/>
    </source>
</evidence>
<gene>
    <name evidence="2" type="ORF">D1632_01970</name>
</gene>
<dbReference type="InterPro" id="IPR004843">
    <property type="entry name" value="Calcineurin-like_PHP"/>
</dbReference>
<proteinExistence type="predicted"/>
<evidence type="ECO:0000313" key="2">
    <source>
        <dbReference type="EMBL" id="RMZ60767.1"/>
    </source>
</evidence>
<comment type="caution">
    <text evidence="2">The sequence shown here is derived from an EMBL/GenBank/DDBJ whole genome shotgun (WGS) entry which is preliminary data.</text>
</comment>
<feature type="domain" description="Calcineurin-like phosphoesterase" evidence="1">
    <location>
        <begin position="3"/>
        <end position="189"/>
    </location>
</feature>
<accession>A0A3M7LE05</accession>
<dbReference type="AlphaFoldDB" id="A0A3M7LE05"/>
<dbReference type="GO" id="GO:0008803">
    <property type="term" value="F:bis(5'-nucleosyl)-tetraphosphatase (symmetrical) activity"/>
    <property type="evidence" value="ECO:0007669"/>
    <property type="project" value="TreeGrafter"/>
</dbReference>
<reference evidence="2 3" key="1">
    <citation type="submission" date="2018-08" db="EMBL/GenBank/DDBJ databases">
        <title>Chryseobacterium nematophagum: a novel matrix digesting pathogen of nematodes.</title>
        <authorList>
            <person name="Page A."/>
            <person name="Roberts M."/>
            <person name="Felix M.-A."/>
            <person name="Weir W."/>
        </authorList>
    </citation>
    <scope>NUCLEOTIDE SEQUENCE [LARGE SCALE GENOMIC DNA]</scope>
    <source>
        <strain evidence="2 3">JUb275</strain>
    </source>
</reference>
<keyword evidence="3" id="KW-1185">Reference proteome</keyword>
<protein>
    <submittedName>
        <fullName evidence="2">Serine/threonine protein phosphatase</fullName>
    </submittedName>
</protein>
<dbReference type="InterPro" id="IPR029052">
    <property type="entry name" value="Metallo-depent_PP-like"/>
</dbReference>
<dbReference type="GO" id="GO:0016791">
    <property type="term" value="F:phosphatase activity"/>
    <property type="evidence" value="ECO:0007669"/>
    <property type="project" value="TreeGrafter"/>
</dbReference>
<dbReference type="PANTHER" id="PTHR42850">
    <property type="entry name" value="METALLOPHOSPHOESTERASE"/>
    <property type="match status" value="1"/>
</dbReference>
<name>A0A3M7LE05_9FLAO</name>
<dbReference type="PANTHER" id="PTHR42850:SF4">
    <property type="entry name" value="ZINC-DEPENDENT ENDOPOLYPHOSPHATASE"/>
    <property type="match status" value="1"/>
</dbReference>
<dbReference type="RefSeq" id="WP_122545575.1">
    <property type="nucleotide sequence ID" value="NZ_QWIV01000005.1"/>
</dbReference>
<dbReference type="Pfam" id="PF00149">
    <property type="entry name" value="Metallophos"/>
    <property type="match status" value="1"/>
</dbReference>
<dbReference type="GO" id="GO:0005737">
    <property type="term" value="C:cytoplasm"/>
    <property type="evidence" value="ECO:0007669"/>
    <property type="project" value="TreeGrafter"/>
</dbReference>
<dbReference type="SUPFAM" id="SSF56300">
    <property type="entry name" value="Metallo-dependent phosphatases"/>
    <property type="match status" value="1"/>
</dbReference>
<dbReference type="EMBL" id="QWIV01000005">
    <property type="protein sequence ID" value="RMZ60767.1"/>
    <property type="molecule type" value="Genomic_DNA"/>
</dbReference>
<organism evidence="2 3">
    <name type="scientific">Chryseobacterium nematophagum</name>
    <dbReference type="NCBI Taxonomy" id="2305228"/>
    <lineage>
        <taxon>Bacteria</taxon>
        <taxon>Pseudomonadati</taxon>
        <taxon>Bacteroidota</taxon>
        <taxon>Flavobacteriia</taxon>
        <taxon>Flavobacteriales</taxon>
        <taxon>Weeksellaceae</taxon>
        <taxon>Chryseobacterium group</taxon>
        <taxon>Chryseobacterium</taxon>
    </lineage>
</organism>
<dbReference type="Gene3D" id="3.60.21.10">
    <property type="match status" value="1"/>
</dbReference>
<dbReference type="InterPro" id="IPR050126">
    <property type="entry name" value="Ap4A_hydrolase"/>
</dbReference>
<dbReference type="GO" id="GO:0110154">
    <property type="term" value="P:RNA decapping"/>
    <property type="evidence" value="ECO:0007669"/>
    <property type="project" value="TreeGrafter"/>
</dbReference>
<dbReference type="Proteomes" id="UP000267524">
    <property type="component" value="Unassembled WGS sequence"/>
</dbReference>